<gene>
    <name evidence="1" type="ORF">VNO77_42732</name>
</gene>
<proteinExistence type="predicted"/>
<sequence length="105" mass="11456">MNNQKARSKAMKIAVGVSGVDAAALKGDERDQIEVIGEGVDSVGLTSLLRKRFRGADLLSVGPVEEKKQVAIQPVAWPDVTTIPYSPFYEITTATQYHDPCCYIM</sequence>
<dbReference type="InterPro" id="IPR044296">
    <property type="entry name" value="HIPP46"/>
</dbReference>
<reference evidence="1 2" key="1">
    <citation type="submission" date="2024-01" db="EMBL/GenBank/DDBJ databases">
        <title>The genomes of 5 underutilized Papilionoideae crops provide insights into root nodulation and disease resistanc.</title>
        <authorList>
            <person name="Jiang F."/>
        </authorList>
    </citation>
    <scope>NUCLEOTIDE SEQUENCE [LARGE SCALE GENOMIC DNA]</scope>
    <source>
        <strain evidence="1">LVBAO_FW01</strain>
        <tissue evidence="1">Leaves</tissue>
    </source>
</reference>
<accession>A0AAN9JV13</accession>
<dbReference type="AlphaFoldDB" id="A0AAN9JV13"/>
<dbReference type="Proteomes" id="UP001367508">
    <property type="component" value="Unassembled WGS sequence"/>
</dbReference>
<evidence type="ECO:0000313" key="1">
    <source>
        <dbReference type="EMBL" id="KAK7304841.1"/>
    </source>
</evidence>
<evidence type="ECO:0000313" key="2">
    <source>
        <dbReference type="Proteomes" id="UP001367508"/>
    </source>
</evidence>
<keyword evidence="2" id="KW-1185">Reference proteome</keyword>
<dbReference type="PANTHER" id="PTHR46371">
    <property type="entry name" value="OS04G0464100 PROTEIN"/>
    <property type="match status" value="1"/>
</dbReference>
<name>A0AAN9JV13_CANGL</name>
<comment type="caution">
    <text evidence="1">The sequence shown here is derived from an EMBL/GenBank/DDBJ whole genome shotgun (WGS) entry which is preliminary data.</text>
</comment>
<protein>
    <submittedName>
        <fullName evidence="1">Uncharacterized protein</fullName>
    </submittedName>
</protein>
<organism evidence="1 2">
    <name type="scientific">Canavalia gladiata</name>
    <name type="common">Sword bean</name>
    <name type="synonym">Dolichos gladiatus</name>
    <dbReference type="NCBI Taxonomy" id="3824"/>
    <lineage>
        <taxon>Eukaryota</taxon>
        <taxon>Viridiplantae</taxon>
        <taxon>Streptophyta</taxon>
        <taxon>Embryophyta</taxon>
        <taxon>Tracheophyta</taxon>
        <taxon>Spermatophyta</taxon>
        <taxon>Magnoliopsida</taxon>
        <taxon>eudicotyledons</taxon>
        <taxon>Gunneridae</taxon>
        <taxon>Pentapetalae</taxon>
        <taxon>rosids</taxon>
        <taxon>fabids</taxon>
        <taxon>Fabales</taxon>
        <taxon>Fabaceae</taxon>
        <taxon>Papilionoideae</taxon>
        <taxon>50 kb inversion clade</taxon>
        <taxon>NPAAA clade</taxon>
        <taxon>indigoferoid/millettioid clade</taxon>
        <taxon>Phaseoleae</taxon>
        <taxon>Canavalia</taxon>
    </lineage>
</organism>
<dbReference type="Gene3D" id="3.30.70.100">
    <property type="match status" value="1"/>
</dbReference>
<dbReference type="EMBL" id="JAYMYQ010000011">
    <property type="protein sequence ID" value="KAK7304841.1"/>
    <property type="molecule type" value="Genomic_DNA"/>
</dbReference>